<dbReference type="InterPro" id="IPR050525">
    <property type="entry name" value="ECM_Assembly_Org"/>
</dbReference>
<dbReference type="FunFam" id="2.10.25.10:FF:000336">
    <property type="entry name" value="von Willebrand factor A domain containing 2"/>
    <property type="match status" value="1"/>
</dbReference>
<evidence type="ECO:0000313" key="16">
    <source>
        <dbReference type="Proteomes" id="UP000528411"/>
    </source>
</evidence>
<dbReference type="GO" id="GO:0005615">
    <property type="term" value="C:extracellular space"/>
    <property type="evidence" value="ECO:0007669"/>
    <property type="project" value="TreeGrafter"/>
</dbReference>
<comment type="caution">
    <text evidence="10">Lacks conserved residue(s) required for the propagation of feature annotation.</text>
</comment>
<organism evidence="15 16">
    <name type="scientific">Balaeniceps rex</name>
    <name type="common">Shoebill</name>
    <dbReference type="NCBI Taxonomy" id="33584"/>
    <lineage>
        <taxon>Eukaryota</taxon>
        <taxon>Metazoa</taxon>
        <taxon>Chordata</taxon>
        <taxon>Craniata</taxon>
        <taxon>Vertebrata</taxon>
        <taxon>Euteleostomi</taxon>
        <taxon>Archelosauria</taxon>
        <taxon>Archosauria</taxon>
        <taxon>Dinosauria</taxon>
        <taxon>Saurischia</taxon>
        <taxon>Theropoda</taxon>
        <taxon>Coelurosauria</taxon>
        <taxon>Aves</taxon>
        <taxon>Neognathae</taxon>
        <taxon>Neoaves</taxon>
        <taxon>Aequornithes</taxon>
        <taxon>Pelecaniformes</taxon>
        <taxon>Balaenicipitidae</taxon>
        <taxon>Balaeniceps</taxon>
    </lineage>
</organism>
<dbReference type="FunFam" id="3.40.50.410:FF:000054">
    <property type="entry name" value="von Willebrand factor A domain containing 2"/>
    <property type="match status" value="1"/>
</dbReference>
<feature type="signal peptide" evidence="12">
    <location>
        <begin position="1"/>
        <end position="27"/>
    </location>
</feature>
<evidence type="ECO:0000256" key="7">
    <source>
        <dbReference type="ARBA" id="ARBA00065464"/>
    </source>
</evidence>
<dbReference type="CDD" id="cd00054">
    <property type="entry name" value="EGF_CA"/>
    <property type="match status" value="1"/>
</dbReference>
<dbReference type="Gene3D" id="3.40.50.410">
    <property type="entry name" value="von Willebrand factor, type A domain"/>
    <property type="match status" value="3"/>
</dbReference>
<name>A0A7L2U3S1_BALRX</name>
<evidence type="ECO:0000313" key="15">
    <source>
        <dbReference type="EMBL" id="NXS40235.1"/>
    </source>
</evidence>
<keyword evidence="4 12" id="KW-0732">Signal</keyword>
<dbReference type="PROSITE" id="PS50026">
    <property type="entry name" value="EGF_3"/>
    <property type="match status" value="2"/>
</dbReference>
<evidence type="ECO:0000259" key="14">
    <source>
        <dbReference type="PROSITE" id="PS50234"/>
    </source>
</evidence>
<evidence type="ECO:0000259" key="13">
    <source>
        <dbReference type="PROSITE" id="PS50026"/>
    </source>
</evidence>
<gene>
    <name evidence="15" type="primary">Vwa2</name>
    <name evidence="15" type="ORF">BALREX_R11206</name>
</gene>
<dbReference type="FunFam" id="3.40.50.410:FF:000047">
    <property type="entry name" value="von Willebrand factor A domain containing 2"/>
    <property type="match status" value="1"/>
</dbReference>
<dbReference type="SMART" id="SM00179">
    <property type="entry name" value="EGF_CA"/>
    <property type="match status" value="2"/>
</dbReference>
<dbReference type="SUPFAM" id="SSF57196">
    <property type="entry name" value="EGF/Laminin"/>
    <property type="match status" value="1"/>
</dbReference>
<dbReference type="GO" id="GO:0005604">
    <property type="term" value="C:basement membrane"/>
    <property type="evidence" value="ECO:0007669"/>
    <property type="project" value="TreeGrafter"/>
</dbReference>
<feature type="region of interest" description="Disordered" evidence="11">
    <location>
        <begin position="761"/>
        <end position="787"/>
    </location>
</feature>
<dbReference type="InterPro" id="IPR036465">
    <property type="entry name" value="vWFA_dom_sf"/>
</dbReference>
<dbReference type="GO" id="GO:0007161">
    <property type="term" value="P:calcium-independent cell-matrix adhesion"/>
    <property type="evidence" value="ECO:0007669"/>
    <property type="project" value="TreeGrafter"/>
</dbReference>
<dbReference type="FunFam" id="3.40.50.410:FF:000058">
    <property type="entry name" value="von Willebrand factor A domain containing 2"/>
    <property type="match status" value="1"/>
</dbReference>
<dbReference type="CDD" id="cd00053">
    <property type="entry name" value="EGF"/>
    <property type="match status" value="1"/>
</dbReference>
<dbReference type="PROSITE" id="PS01186">
    <property type="entry name" value="EGF_2"/>
    <property type="match status" value="1"/>
</dbReference>
<feature type="chain" id="PRO_5029468148" description="von Willebrand factor A domain-containing protein 2" evidence="12">
    <location>
        <begin position="28"/>
        <end position="787"/>
    </location>
</feature>
<keyword evidence="16" id="KW-1185">Reference proteome</keyword>
<evidence type="ECO:0000256" key="10">
    <source>
        <dbReference type="PROSITE-ProRule" id="PRU00076"/>
    </source>
</evidence>
<dbReference type="Pfam" id="PF00092">
    <property type="entry name" value="VWA"/>
    <property type="match status" value="3"/>
</dbReference>
<dbReference type="FunFam" id="2.10.25.10:FF:000066">
    <property type="entry name" value="FAT atypical cadherin 4"/>
    <property type="match status" value="1"/>
</dbReference>
<evidence type="ECO:0000256" key="6">
    <source>
        <dbReference type="ARBA" id="ARBA00023157"/>
    </source>
</evidence>
<dbReference type="PANTHER" id="PTHR24020">
    <property type="entry name" value="COLLAGEN ALPHA"/>
    <property type="match status" value="1"/>
</dbReference>
<keyword evidence="3 10" id="KW-0245">EGF-like domain</keyword>
<evidence type="ECO:0000256" key="3">
    <source>
        <dbReference type="ARBA" id="ARBA00022536"/>
    </source>
</evidence>
<evidence type="ECO:0000256" key="5">
    <source>
        <dbReference type="ARBA" id="ARBA00022737"/>
    </source>
</evidence>
<feature type="domain" description="EGF-like" evidence="13">
    <location>
        <begin position="293"/>
        <end position="330"/>
    </location>
</feature>
<evidence type="ECO:0000256" key="4">
    <source>
        <dbReference type="ARBA" id="ARBA00022729"/>
    </source>
</evidence>
<feature type="non-terminal residue" evidence="15">
    <location>
        <position position="787"/>
    </location>
</feature>
<reference evidence="15 16" key="1">
    <citation type="submission" date="2019-09" db="EMBL/GenBank/DDBJ databases">
        <title>Bird 10,000 Genomes (B10K) Project - Family phase.</title>
        <authorList>
            <person name="Zhang G."/>
        </authorList>
    </citation>
    <scope>NUCLEOTIDE SEQUENCE [LARGE SCALE GENOMIC DNA]</scope>
    <source>
        <strain evidence="15">B10K-DU-012-56</strain>
    </source>
</reference>
<dbReference type="GO" id="GO:0005509">
    <property type="term" value="F:calcium ion binding"/>
    <property type="evidence" value="ECO:0007669"/>
    <property type="project" value="InterPro"/>
</dbReference>
<dbReference type="PRINTS" id="PR00453">
    <property type="entry name" value="VWFADOMAIN"/>
</dbReference>
<evidence type="ECO:0000256" key="1">
    <source>
        <dbReference type="ARBA" id="ARBA00004613"/>
    </source>
</evidence>
<feature type="domain" description="VWFA" evidence="14">
    <location>
        <begin position="49"/>
        <end position="220"/>
    </location>
</feature>
<dbReference type="CDD" id="cd01472">
    <property type="entry name" value="vWA_collagen"/>
    <property type="match status" value="1"/>
</dbReference>
<evidence type="ECO:0000256" key="8">
    <source>
        <dbReference type="ARBA" id="ARBA00070370"/>
    </source>
</evidence>
<feature type="domain" description="VWFA" evidence="14">
    <location>
        <begin position="531"/>
        <end position="705"/>
    </location>
</feature>
<dbReference type="Gene3D" id="2.10.25.10">
    <property type="entry name" value="Laminin"/>
    <property type="match status" value="2"/>
</dbReference>
<dbReference type="Proteomes" id="UP000528411">
    <property type="component" value="Unassembled WGS sequence"/>
</dbReference>
<feature type="domain" description="VWFA" evidence="14">
    <location>
        <begin position="340"/>
        <end position="516"/>
    </location>
</feature>
<dbReference type="PROSITE" id="PS50234">
    <property type="entry name" value="VWFA"/>
    <property type="match status" value="3"/>
</dbReference>
<sequence>RQFLVLMGNYLFDPIVLLVLGMQEIHADQEMISKISAAGQLMQCSASLDVLFLLDGSYSIGKGSFERSKLFAGKLCDALDIHPDRVRVGVVQFSSTPHLEFPLDSYLTKQEVKERIKRIVFRGGSTETGRALKYILRKGFPGGRNSSVPEVLIIISDGKSQGSTAMPAMQVKERHITVFAVGIKFPRWEELHVLASEPTEQHVLFAGNADDAANGLYSTLTGSVCSTTAPGCKVESHPCERRTLETVKELAGNYVCWKGSKQPNAVHPSLCPFYRWKRVLIKHPSRCFRTVCPDPCDSQPCQNGGTCVPEGLDKYHCLCPVGYGGDIHCAPKLSLECSVDLLFLMDSSAGVTLEGFLRYKAFLKRFLQAVMGRDSPMNVGVAQYDNDVRIPIEVGQHKDAFSLMKSIDALNFSGGGTLTGRALQYIAQHGFRSTPVFADVQDDPPRVVVLLTDSKSQDPVAEASKYARDRDLFLIGVGSSFMRAELTKVTGNPKQTVVYSDPQDLFNRIPELQRRICSVDNPEGCQVQSLDLVFAVDASAGVGLENFLRLRDFVRSSFLHFSINRDVTQIALVVYGSKAHTVFALDTHTSNSALLQAIDQVPFLGHSASAGTALLHIYGDVMTVQKGARPGVSKAVVVLTSGGGMEDAATPAQQLRDNGILVFVVIIGDAQRDTLLRVAGSPNYLVHILSYEDLQHYQALIIERICEEAKSPVNLCKPNPCMNQGVCILGSGSYRCECHGWEGPHCESRVLRGNSPRSLLLPPHSHVEQSSSGLQHFSRAPRHTKRH</sequence>
<dbReference type="AlphaFoldDB" id="A0A7L2U3S1"/>
<comment type="subunit">
    <text evidence="7">Forms monomers and multimers.</text>
</comment>
<evidence type="ECO:0000256" key="9">
    <source>
        <dbReference type="ARBA" id="ARBA00080893"/>
    </source>
</evidence>
<protein>
    <recommendedName>
        <fullName evidence="8">von Willebrand factor A domain-containing protein 2</fullName>
    </recommendedName>
    <alternativeName>
        <fullName evidence="9">A domain-containing protein similar to matrilin and collagen</fullName>
    </alternativeName>
</protein>
<accession>A0A7L2U3S1</accession>
<dbReference type="Pfam" id="PF00008">
    <property type="entry name" value="EGF"/>
    <property type="match status" value="2"/>
</dbReference>
<dbReference type="EMBL" id="VYZW01007601">
    <property type="protein sequence ID" value="NXS40235.1"/>
    <property type="molecule type" value="Genomic_DNA"/>
</dbReference>
<dbReference type="SMART" id="SM00327">
    <property type="entry name" value="VWA"/>
    <property type="match status" value="3"/>
</dbReference>
<dbReference type="SMART" id="SM00181">
    <property type="entry name" value="EGF"/>
    <property type="match status" value="2"/>
</dbReference>
<dbReference type="InterPro" id="IPR002035">
    <property type="entry name" value="VWF_A"/>
</dbReference>
<dbReference type="PANTHER" id="PTHR24020:SF37">
    <property type="entry name" value="VON WILLEBRAND FACTOR A DOMAIN-CONTAINING PROTEIN 2"/>
    <property type="match status" value="1"/>
</dbReference>
<dbReference type="InterPro" id="IPR001881">
    <property type="entry name" value="EGF-like_Ca-bd_dom"/>
</dbReference>
<feature type="non-terminal residue" evidence="15">
    <location>
        <position position="1"/>
    </location>
</feature>
<proteinExistence type="predicted"/>
<evidence type="ECO:0000256" key="11">
    <source>
        <dbReference type="SAM" id="MobiDB-lite"/>
    </source>
</evidence>
<dbReference type="SUPFAM" id="SSF53300">
    <property type="entry name" value="vWA-like"/>
    <property type="match status" value="3"/>
</dbReference>
<keyword evidence="2" id="KW-0964">Secreted</keyword>
<feature type="domain" description="EGF-like" evidence="13">
    <location>
        <begin position="712"/>
        <end position="747"/>
    </location>
</feature>
<dbReference type="OrthoDB" id="6132182at2759"/>
<comment type="caution">
    <text evidence="15">The sequence shown here is derived from an EMBL/GenBank/DDBJ whole genome shotgun (WGS) entry which is preliminary data.</text>
</comment>
<keyword evidence="5" id="KW-0677">Repeat</keyword>
<keyword evidence="6" id="KW-1015">Disulfide bond</keyword>
<evidence type="ECO:0000256" key="2">
    <source>
        <dbReference type="ARBA" id="ARBA00022525"/>
    </source>
</evidence>
<dbReference type="InterPro" id="IPR000742">
    <property type="entry name" value="EGF"/>
</dbReference>
<evidence type="ECO:0000256" key="12">
    <source>
        <dbReference type="SAM" id="SignalP"/>
    </source>
</evidence>
<dbReference type="GO" id="GO:0042802">
    <property type="term" value="F:identical protein binding"/>
    <property type="evidence" value="ECO:0007669"/>
    <property type="project" value="UniProtKB-ARBA"/>
</dbReference>
<comment type="subcellular location">
    <subcellularLocation>
        <location evidence="1">Secreted</location>
    </subcellularLocation>
</comment>